<dbReference type="SMART" id="SM00487">
    <property type="entry name" value="DEXDc"/>
    <property type="match status" value="1"/>
</dbReference>
<dbReference type="PROSITE" id="PS51192">
    <property type="entry name" value="HELICASE_ATP_BIND_1"/>
    <property type="match status" value="1"/>
</dbReference>
<proteinExistence type="predicted"/>
<evidence type="ECO:0000256" key="4">
    <source>
        <dbReference type="ARBA" id="ARBA00022806"/>
    </source>
</evidence>
<keyword evidence="1" id="KW-0547">Nucleotide-binding</keyword>
<comment type="caution">
    <text evidence="11">The sequence shown here is derived from an EMBL/GenBank/DDBJ whole genome shotgun (WGS) entry which is preliminary data.</text>
</comment>
<dbReference type="InterPro" id="IPR014001">
    <property type="entry name" value="Helicase_ATP-bd"/>
</dbReference>
<dbReference type="PANTHER" id="PTHR47964:SF1">
    <property type="entry name" value="ATP-DEPENDENT DNA HELICASE HOMOLOG RECG, CHLOROPLASTIC"/>
    <property type="match status" value="1"/>
</dbReference>
<evidence type="ECO:0000259" key="10">
    <source>
        <dbReference type="PROSITE" id="PS51194"/>
    </source>
</evidence>
<dbReference type="SUPFAM" id="SSF50249">
    <property type="entry name" value="Nucleic acid-binding proteins"/>
    <property type="match status" value="1"/>
</dbReference>
<dbReference type="PANTHER" id="PTHR47964">
    <property type="entry name" value="ATP-DEPENDENT DNA HELICASE HOMOLOG RECG, CHLOROPLASTIC"/>
    <property type="match status" value="1"/>
</dbReference>
<protein>
    <submittedName>
        <fullName evidence="11">ATP-dependent DNA helicase RecG</fullName>
    </submittedName>
</protein>
<sequence length="720" mass="77916">MTGQAAPPPMTDETPRLRPSILDALFAPARGLPGVGPKIAPLIERLLGSEERPARVADLLFHLPQRGVARPLSGSVRDAPVGEPVTIGVTVAAHRPPMPGAGKRPFRVLVEDETGDVTLVFFGMPRQRVEKMLPLGAHRYVSGRIELWDGHRQMVHPARVVDAEGLAALPAVEPVYGATEGLTSRMIGKIAHAALDKLPVLPEWQDPAWLQRNRFPAFAEALKAEHHPEEAPPAPKEGEEAPQTPARRRLAYDELLASQLALALMRARQRRKPGRSNAGDGALRDRIEAALPFALTGAQRRAVAEIRADMASERRMLRLLQGDVGSGKTAVALLAMAHAVEAGRQAALMAPTEILARQHFERLAPLAGSLRLRLLTGRDKAAERRATLADLAAGHIDIVVGTHALFQEAVAFRDLGLAVVDEQHRFGVHQRLALGAKGQAVDILVMTATPIPRTLALTCFGDMDVSVLDEKPAGRQPIKTLTIPTERIDEVVEGLHRALAAGDRVYWICPLVAESEFVDLAAAAERFEDLKAHFGEAVGLIHGKMPGPEKDAAMERFAAGATRVLVSTTVVEVGVDVPEATIMVIEHAERFGLAQLHQLRGRVGRGSKSSSCLLLYRGPLGQVAKARLEMMRESEDGFRIAEADLRLRGEGEVLGTRQSGLAAFRLARLESDGDLLEAARDDARLIVERDPGLTSPRGEALRVLLYLFERDAAIRLIGAG</sequence>
<feature type="domain" description="Helicase ATP-binding" evidence="9">
    <location>
        <begin position="309"/>
        <end position="468"/>
    </location>
</feature>
<evidence type="ECO:0000313" key="11">
    <source>
        <dbReference type="EMBL" id="GJE27462.1"/>
    </source>
</evidence>
<dbReference type="NCBIfam" id="NF008168">
    <property type="entry name" value="PRK10917.2-2"/>
    <property type="match status" value="1"/>
</dbReference>
<keyword evidence="2" id="KW-0227">DNA damage</keyword>
<dbReference type="InterPro" id="IPR011545">
    <property type="entry name" value="DEAD/DEAH_box_helicase_dom"/>
</dbReference>
<dbReference type="NCBIfam" id="NF008164">
    <property type="entry name" value="PRK10917.1-2"/>
    <property type="match status" value="1"/>
</dbReference>
<evidence type="ECO:0000256" key="5">
    <source>
        <dbReference type="ARBA" id="ARBA00022840"/>
    </source>
</evidence>
<feature type="region of interest" description="Disordered" evidence="8">
    <location>
        <begin position="224"/>
        <end position="245"/>
    </location>
</feature>
<evidence type="ECO:0000256" key="2">
    <source>
        <dbReference type="ARBA" id="ARBA00022763"/>
    </source>
</evidence>
<dbReference type="CDD" id="cd17992">
    <property type="entry name" value="DEXHc_RecG"/>
    <property type="match status" value="1"/>
</dbReference>
<dbReference type="InterPro" id="IPR045562">
    <property type="entry name" value="RecG_dom3_C"/>
</dbReference>
<evidence type="ECO:0000313" key="12">
    <source>
        <dbReference type="Proteomes" id="UP001055156"/>
    </source>
</evidence>
<evidence type="ECO:0000259" key="9">
    <source>
        <dbReference type="PROSITE" id="PS51192"/>
    </source>
</evidence>
<evidence type="ECO:0000256" key="1">
    <source>
        <dbReference type="ARBA" id="ARBA00022741"/>
    </source>
</evidence>
<dbReference type="Proteomes" id="UP001055156">
    <property type="component" value="Unassembled WGS sequence"/>
</dbReference>
<dbReference type="Pfam" id="PF00271">
    <property type="entry name" value="Helicase_C"/>
    <property type="match status" value="1"/>
</dbReference>
<keyword evidence="7" id="KW-0234">DNA repair</keyword>
<dbReference type="SMART" id="SM00490">
    <property type="entry name" value="HELICc"/>
    <property type="match status" value="1"/>
</dbReference>
<reference evidence="11" key="1">
    <citation type="journal article" date="2021" name="Front. Microbiol.">
        <title>Comprehensive Comparative Genomics and Phenotyping of Methylobacterium Species.</title>
        <authorList>
            <person name="Alessa O."/>
            <person name="Ogura Y."/>
            <person name="Fujitani Y."/>
            <person name="Takami H."/>
            <person name="Hayashi T."/>
            <person name="Sahin N."/>
            <person name="Tani A."/>
        </authorList>
    </citation>
    <scope>NUCLEOTIDE SEQUENCE</scope>
    <source>
        <strain evidence="11">NBRC 15689</strain>
    </source>
</reference>
<dbReference type="PROSITE" id="PS51194">
    <property type="entry name" value="HELICASE_CTER"/>
    <property type="match status" value="1"/>
</dbReference>
<evidence type="ECO:0000256" key="3">
    <source>
        <dbReference type="ARBA" id="ARBA00022801"/>
    </source>
</evidence>
<dbReference type="EMBL" id="BPQV01000006">
    <property type="protein sequence ID" value="GJE27462.1"/>
    <property type="molecule type" value="Genomic_DNA"/>
</dbReference>
<keyword evidence="6" id="KW-0238">DNA-binding</keyword>
<keyword evidence="3" id="KW-0378">Hydrolase</keyword>
<evidence type="ECO:0000256" key="6">
    <source>
        <dbReference type="ARBA" id="ARBA00023125"/>
    </source>
</evidence>
<feature type="domain" description="Helicase C-terminal" evidence="10">
    <location>
        <begin position="487"/>
        <end position="646"/>
    </location>
</feature>
<dbReference type="InterPro" id="IPR027417">
    <property type="entry name" value="P-loop_NTPase"/>
</dbReference>
<keyword evidence="4 11" id="KW-0347">Helicase</keyword>
<organism evidence="11 12">
    <name type="scientific">Methylobacterium organophilum</name>
    <dbReference type="NCBI Taxonomy" id="410"/>
    <lineage>
        <taxon>Bacteria</taxon>
        <taxon>Pseudomonadati</taxon>
        <taxon>Pseudomonadota</taxon>
        <taxon>Alphaproteobacteria</taxon>
        <taxon>Hyphomicrobiales</taxon>
        <taxon>Methylobacteriaceae</taxon>
        <taxon>Methylobacterium</taxon>
    </lineage>
</organism>
<name>A0ABQ4T740_METOR</name>
<dbReference type="Pfam" id="PF19833">
    <property type="entry name" value="RecG_dom3_C"/>
    <property type="match status" value="1"/>
</dbReference>
<evidence type="ECO:0000256" key="8">
    <source>
        <dbReference type="SAM" id="MobiDB-lite"/>
    </source>
</evidence>
<dbReference type="Pfam" id="PF00270">
    <property type="entry name" value="DEAD"/>
    <property type="match status" value="1"/>
</dbReference>
<accession>A0ABQ4T740</accession>
<dbReference type="GO" id="GO:0004386">
    <property type="term" value="F:helicase activity"/>
    <property type="evidence" value="ECO:0007669"/>
    <property type="project" value="UniProtKB-KW"/>
</dbReference>
<dbReference type="CDD" id="cd04488">
    <property type="entry name" value="RecG_wedge_OBF"/>
    <property type="match status" value="1"/>
</dbReference>
<dbReference type="InterPro" id="IPR047112">
    <property type="entry name" value="RecG/Mfd"/>
</dbReference>
<keyword evidence="5" id="KW-0067">ATP-binding</keyword>
<dbReference type="InterPro" id="IPR001650">
    <property type="entry name" value="Helicase_C-like"/>
</dbReference>
<dbReference type="SUPFAM" id="SSF52540">
    <property type="entry name" value="P-loop containing nucleoside triphosphate hydrolases"/>
    <property type="match status" value="2"/>
</dbReference>
<keyword evidence="12" id="KW-1185">Reference proteome</keyword>
<gene>
    <name evidence="11" type="primary">recG</name>
    <name evidence="11" type="ORF">LKMONMHP_2321</name>
</gene>
<dbReference type="InterPro" id="IPR012340">
    <property type="entry name" value="NA-bd_OB-fold"/>
</dbReference>
<evidence type="ECO:0000256" key="7">
    <source>
        <dbReference type="ARBA" id="ARBA00023204"/>
    </source>
</evidence>
<reference evidence="11" key="2">
    <citation type="submission" date="2021-08" db="EMBL/GenBank/DDBJ databases">
        <authorList>
            <person name="Tani A."/>
            <person name="Ola A."/>
            <person name="Ogura Y."/>
            <person name="Katsura K."/>
            <person name="Hayashi T."/>
        </authorList>
    </citation>
    <scope>NUCLEOTIDE SEQUENCE</scope>
    <source>
        <strain evidence="11">NBRC 15689</strain>
    </source>
</reference>
<dbReference type="Gene3D" id="2.40.50.140">
    <property type="entry name" value="Nucleic acid-binding proteins"/>
    <property type="match status" value="1"/>
</dbReference>
<dbReference type="Gene3D" id="3.40.50.300">
    <property type="entry name" value="P-loop containing nucleotide triphosphate hydrolases"/>
    <property type="match status" value="2"/>
</dbReference>